<evidence type="ECO:0000313" key="9">
    <source>
        <dbReference type="Proteomes" id="UP001195422"/>
    </source>
</evidence>
<dbReference type="InterPro" id="IPR032030">
    <property type="entry name" value="YscD_cytoplasmic_dom"/>
</dbReference>
<dbReference type="Proteomes" id="UP001195422">
    <property type="component" value="Unassembled WGS sequence"/>
</dbReference>
<protein>
    <submittedName>
        <fullName evidence="8">S-DNA-T family DNA segregation ATPase FtsK/SpoIIIE</fullName>
    </submittedName>
</protein>
<dbReference type="PROSITE" id="PS50901">
    <property type="entry name" value="FTSK"/>
    <property type="match status" value="1"/>
</dbReference>
<dbReference type="Pfam" id="PF01580">
    <property type="entry name" value="FtsK_SpoIIIE"/>
    <property type="match status" value="1"/>
</dbReference>
<keyword evidence="2 3" id="KW-0067">ATP-binding</keyword>
<evidence type="ECO:0000256" key="1">
    <source>
        <dbReference type="ARBA" id="ARBA00022741"/>
    </source>
</evidence>
<comment type="caution">
    <text evidence="8">The sequence shown here is derived from an EMBL/GenBank/DDBJ whole genome shotgun (WGS) entry which is preliminary data.</text>
</comment>
<dbReference type="InterPro" id="IPR050206">
    <property type="entry name" value="FtsK/SpoIIIE/SftA"/>
</dbReference>
<feature type="transmembrane region" description="Helical" evidence="6">
    <location>
        <begin position="205"/>
        <end position="224"/>
    </location>
</feature>
<feature type="compositionally biased region" description="Low complexity" evidence="5">
    <location>
        <begin position="327"/>
        <end position="336"/>
    </location>
</feature>
<evidence type="ECO:0000259" key="7">
    <source>
        <dbReference type="PROSITE" id="PS50901"/>
    </source>
</evidence>
<feature type="binding site" evidence="3">
    <location>
        <begin position="552"/>
        <end position="559"/>
    </location>
    <ligand>
        <name>ATP</name>
        <dbReference type="ChEBI" id="CHEBI:30616"/>
    </ligand>
</feature>
<gene>
    <name evidence="8" type="ORF">JOF39_002247</name>
</gene>
<feature type="domain" description="FtsK" evidence="7">
    <location>
        <begin position="530"/>
        <end position="722"/>
    </location>
</feature>
<dbReference type="CDD" id="cd01127">
    <property type="entry name" value="TrwB_TraG_TraD_VirD4"/>
    <property type="match status" value="1"/>
</dbReference>
<evidence type="ECO:0000313" key="8">
    <source>
        <dbReference type="EMBL" id="MBP2399166.1"/>
    </source>
</evidence>
<keyword evidence="6" id="KW-1133">Transmembrane helix</keyword>
<dbReference type="CDD" id="cd00060">
    <property type="entry name" value="FHA"/>
    <property type="match status" value="1"/>
</dbReference>
<dbReference type="PANTHER" id="PTHR22683">
    <property type="entry name" value="SPORULATION PROTEIN RELATED"/>
    <property type="match status" value="1"/>
</dbReference>
<evidence type="ECO:0000256" key="3">
    <source>
        <dbReference type="PROSITE-ProRule" id="PRU00289"/>
    </source>
</evidence>
<keyword evidence="6" id="KW-0812">Transmembrane</keyword>
<keyword evidence="4" id="KW-0175">Coiled coil</keyword>
<dbReference type="InterPro" id="IPR002543">
    <property type="entry name" value="FtsK_dom"/>
</dbReference>
<dbReference type="EMBL" id="JAGIOJ010000001">
    <property type="protein sequence ID" value="MBP2399166.1"/>
    <property type="molecule type" value="Genomic_DNA"/>
</dbReference>
<dbReference type="InterPro" id="IPR008984">
    <property type="entry name" value="SMAD_FHA_dom_sf"/>
</dbReference>
<organism evidence="8 9">
    <name type="scientific">Glutamicibacter protophormiae</name>
    <name type="common">Brevibacterium protophormiae</name>
    <dbReference type="NCBI Taxonomy" id="37930"/>
    <lineage>
        <taxon>Bacteria</taxon>
        <taxon>Bacillati</taxon>
        <taxon>Actinomycetota</taxon>
        <taxon>Actinomycetes</taxon>
        <taxon>Micrococcales</taxon>
        <taxon>Micrococcaceae</taxon>
        <taxon>Glutamicibacter</taxon>
    </lineage>
</organism>
<keyword evidence="1 3" id="KW-0547">Nucleotide-binding</keyword>
<name>A0ABS4XRN7_GLUPR</name>
<dbReference type="InterPro" id="IPR027417">
    <property type="entry name" value="P-loop_NTPase"/>
</dbReference>
<keyword evidence="6" id="KW-0472">Membrane</keyword>
<evidence type="ECO:0000256" key="4">
    <source>
        <dbReference type="SAM" id="Coils"/>
    </source>
</evidence>
<feature type="region of interest" description="Disordered" evidence="5">
    <location>
        <begin position="305"/>
        <end position="338"/>
    </location>
</feature>
<evidence type="ECO:0000256" key="2">
    <source>
        <dbReference type="ARBA" id="ARBA00022840"/>
    </source>
</evidence>
<dbReference type="Gene3D" id="2.60.200.20">
    <property type="match status" value="1"/>
</dbReference>
<accession>A0ABS4XRN7</accession>
<dbReference type="SUPFAM" id="SSF49879">
    <property type="entry name" value="SMAD/FHA domain"/>
    <property type="match status" value="1"/>
</dbReference>
<feature type="transmembrane region" description="Helical" evidence="6">
    <location>
        <begin position="230"/>
        <end position="251"/>
    </location>
</feature>
<dbReference type="Gene3D" id="3.40.50.300">
    <property type="entry name" value="P-loop containing nucleotide triphosphate hydrolases"/>
    <property type="match status" value="1"/>
</dbReference>
<sequence>MLHYELLLSSRTLLNPRQLLLQVSAALDGPQLAAVLDGQVPGTRWYRGATPLEELGMLGPGQPLLLADVPGPGFAVAAGSPRLKLYVPEGPDAGAWMELGRGTHEIGRGAPLFLGDPQVSRVHARLVVDERSMRVRPAPGQRVLVFSGRDVVPVEAEAELQAGSRIQLGGTVLEVGDPARSEAGQAADGGQLEFSLPPPPELGRLVTLCLAALVPVFSGVLLAVLTGSMLFLAVSGLSALLGVVPAVQLLGERRRWKRSVRGQQHSVVRARRRFACPLGTALVAGIDRAQLGVLPQGLPPLVFGSGSWQLPGRKTPPEGGSRRPRRAPGSGRSTGRISGVPVFAPAAAQVWQLLGGEDPAVDSLLAALLSRFLPAVAAGRIELVIDPSIARLPAELLLLRHVRQGTAALLARSTGPASAVAWMPGGSGTSASPDPSIERIFLTGLAPVPLPRTLVISLHPVPAARCDYWVDPVRCRAKLPDGSLCLETPDRLDAGRLARIIQSCLAICPRAPASDGEPPAGAGLTAVIGEDPFRGRQLLDFDEDGPHVLVCGTTGSGKSEALRRIIADLAGRYSPEQLALVLVDFKGGAGLAAFGPLPHVQLSANDLDAAGAQRTLAQLEREVARRERLLAEHRCSDRSEYVRRSGVPALPRLLVVVDEFRVFIETLPEAAARIDRLAAVGRSLGIHLLLSTQRAAGALSGQTRANLNTVVALRVKDAAESMDLVGSPAAAQLVRPGSAVMAGPGQANRQVQFALAVSPTLYGSIAERGPGNLILHPVGRFGHPDPGADGQALHRHVRRLADNWRHSPLPPCPFAPQLPPPEQEATPPTQWQGDGAGAIFCGVVDDLAAGRLEDLVIEPARGRGLLVCGVPEAGGRQLFEGLMRLERRILCFGDALFPDSVPLPGTLTVNGEDRYLFLEALDDLESLPRDRLTLVLVHGIARLQSQLDPAAFQRFDQVLTELLRQGVSASAQLVMMADRDVNLLKATGLCAEQWYFPLNAADSLRMSWPKLPPTSQLPGRGIRFSPVEAPMTIQLTAAAAKPETGGAAGAVCPTRQPCRNDDASQALAVGRTAFTRQEFGFDQAPAPLVICPGRRDREELAALLSERWKASLVDGAASWLRWVEACEAHGAEAAASTICVVLHDTSDPQLAALRQRTAALGTRAVLFVPPSARLPYDLGLPGLMVDDRQAIAVEARHPQDLLPLAWRPLPHTPGGYGAGGTRQWRAIAGIAGQPRAIIIER</sequence>
<reference evidence="8 9" key="1">
    <citation type="submission" date="2021-03" db="EMBL/GenBank/DDBJ databases">
        <title>Sequencing the genomes of 1000 actinobacteria strains.</title>
        <authorList>
            <person name="Klenk H.-P."/>
        </authorList>
    </citation>
    <scope>NUCLEOTIDE SEQUENCE [LARGE SCALE GENOMIC DNA]</scope>
    <source>
        <strain evidence="8 9">DSM 20168</strain>
    </source>
</reference>
<dbReference type="RefSeq" id="WP_188948571.1">
    <property type="nucleotide sequence ID" value="NZ_BMPH01000008.1"/>
</dbReference>
<evidence type="ECO:0000256" key="5">
    <source>
        <dbReference type="SAM" id="MobiDB-lite"/>
    </source>
</evidence>
<proteinExistence type="predicted"/>
<dbReference type="SUPFAM" id="SSF52540">
    <property type="entry name" value="P-loop containing nucleoside triphosphate hydrolases"/>
    <property type="match status" value="1"/>
</dbReference>
<dbReference type="Pfam" id="PF16697">
    <property type="entry name" value="Yop-YscD_cpl"/>
    <property type="match status" value="1"/>
</dbReference>
<keyword evidence="9" id="KW-1185">Reference proteome</keyword>
<evidence type="ECO:0000256" key="6">
    <source>
        <dbReference type="SAM" id="Phobius"/>
    </source>
</evidence>
<dbReference type="PANTHER" id="PTHR22683:SF1">
    <property type="entry name" value="TYPE VII SECRETION SYSTEM PROTEIN ESSC"/>
    <property type="match status" value="1"/>
</dbReference>
<feature type="coiled-coil region" evidence="4">
    <location>
        <begin position="609"/>
        <end position="636"/>
    </location>
</feature>